<accession>A0A1H0ZHL6</accession>
<evidence type="ECO:0000256" key="3">
    <source>
        <dbReference type="ARBA" id="ARBA00022801"/>
    </source>
</evidence>
<evidence type="ECO:0000256" key="1">
    <source>
        <dbReference type="ARBA" id="ARBA00007749"/>
    </source>
</evidence>
<dbReference type="Gene3D" id="3.60.15.10">
    <property type="entry name" value="Ribonuclease Z/Hydroxyacylglutathione hydrolase-like"/>
    <property type="match status" value="1"/>
</dbReference>
<keyword evidence="7" id="KW-1185">Reference proteome</keyword>
<dbReference type="GO" id="GO:0016787">
    <property type="term" value="F:hydrolase activity"/>
    <property type="evidence" value="ECO:0007669"/>
    <property type="project" value="UniProtKB-KW"/>
</dbReference>
<dbReference type="Pfam" id="PF00753">
    <property type="entry name" value="Lactamase_B"/>
    <property type="match status" value="1"/>
</dbReference>
<name>A0A1H0ZHL6_9LACT</name>
<comment type="similarity">
    <text evidence="1">Belongs to the metallo-beta-lactamase superfamily.</text>
</comment>
<keyword evidence="3" id="KW-0378">Hydrolase</keyword>
<dbReference type="RefSeq" id="WP_007721929.1">
    <property type="nucleotide sequence ID" value="NZ_CP084916.1"/>
</dbReference>
<dbReference type="PANTHER" id="PTHR42978:SF6">
    <property type="entry name" value="QUORUM-QUENCHING LACTONASE YTNP-RELATED"/>
    <property type="match status" value="1"/>
</dbReference>
<evidence type="ECO:0000259" key="5">
    <source>
        <dbReference type="SMART" id="SM00849"/>
    </source>
</evidence>
<dbReference type="PANTHER" id="PTHR42978">
    <property type="entry name" value="QUORUM-QUENCHING LACTONASE YTNP-RELATED-RELATED"/>
    <property type="match status" value="1"/>
</dbReference>
<dbReference type="AlphaFoldDB" id="A0A1H0ZHL6"/>
<dbReference type="OrthoDB" id="9802897at2"/>
<reference evidence="7" key="1">
    <citation type="submission" date="2016-10" db="EMBL/GenBank/DDBJ databases">
        <authorList>
            <person name="Varghese N."/>
            <person name="Submissions S."/>
        </authorList>
    </citation>
    <scope>NUCLEOTIDE SEQUENCE [LARGE SCALE GENOMIC DNA]</scope>
    <source>
        <strain evidence="7">MPL-11</strain>
    </source>
</reference>
<evidence type="ECO:0000313" key="6">
    <source>
        <dbReference type="EMBL" id="SDQ26912.1"/>
    </source>
</evidence>
<proteinExistence type="inferred from homology"/>
<dbReference type="Proteomes" id="UP000199481">
    <property type="component" value="Unassembled WGS sequence"/>
</dbReference>
<dbReference type="InterPro" id="IPR051013">
    <property type="entry name" value="MBL_superfamily_lactonases"/>
</dbReference>
<evidence type="ECO:0000313" key="7">
    <source>
        <dbReference type="Proteomes" id="UP000199481"/>
    </source>
</evidence>
<dbReference type="SMART" id="SM00849">
    <property type="entry name" value="Lactamase_B"/>
    <property type="match status" value="1"/>
</dbReference>
<organism evidence="6 7">
    <name type="scientific">Carnobacterium viridans</name>
    <dbReference type="NCBI Taxonomy" id="174587"/>
    <lineage>
        <taxon>Bacteria</taxon>
        <taxon>Bacillati</taxon>
        <taxon>Bacillota</taxon>
        <taxon>Bacilli</taxon>
        <taxon>Lactobacillales</taxon>
        <taxon>Carnobacteriaceae</taxon>
        <taxon>Carnobacterium</taxon>
    </lineage>
</organism>
<dbReference type="InterPro" id="IPR036866">
    <property type="entry name" value="RibonucZ/Hydroxyglut_hydro"/>
</dbReference>
<gene>
    <name evidence="6" type="ORF">SAMN04487752_1525</name>
</gene>
<keyword evidence="2" id="KW-0479">Metal-binding</keyword>
<evidence type="ECO:0000256" key="4">
    <source>
        <dbReference type="ARBA" id="ARBA00022833"/>
    </source>
</evidence>
<sequence length="288" mass="33355">MDSLVFHDMKLTWMDGGITSMDGGAMFGVVPKPLWSRKYPVNEKNQIELPTDSILIQYQNKNYLIDAGVGQGKLSDKQRRNYGVVEETKIKESLAELGLTVNDIDVLLMTHLHFDHAGGLTHWENEKLVSTFPSAAIYVNEIEWDEMRNPNIRSKSTYWKENWEPVQDQIITYQESLEVVPGIDMIHTGGHSVGHALIKLTQNGETLVHMADIMPTHAHQNPLWVLAYDDYPMTSIFSKEKWMKEAYKNQYKFIFYHDAYYRMIEWDETGKNVVDSLKRSKQAYITFN</sequence>
<dbReference type="SUPFAM" id="SSF56281">
    <property type="entry name" value="Metallo-hydrolase/oxidoreductase"/>
    <property type="match status" value="1"/>
</dbReference>
<protein>
    <submittedName>
        <fullName evidence="6">Glyoxylase, beta-lactamase superfamily II</fullName>
    </submittedName>
</protein>
<dbReference type="CDD" id="cd07728">
    <property type="entry name" value="YtnP-like_MBL-fold"/>
    <property type="match status" value="1"/>
</dbReference>
<keyword evidence="4" id="KW-0862">Zinc</keyword>
<dbReference type="InterPro" id="IPR001279">
    <property type="entry name" value="Metallo-B-lactamas"/>
</dbReference>
<dbReference type="EMBL" id="FNJW01000008">
    <property type="protein sequence ID" value="SDQ26912.1"/>
    <property type="molecule type" value="Genomic_DNA"/>
</dbReference>
<feature type="domain" description="Metallo-beta-lactamase" evidence="5">
    <location>
        <begin position="50"/>
        <end position="257"/>
    </location>
</feature>
<dbReference type="GO" id="GO:0046872">
    <property type="term" value="F:metal ion binding"/>
    <property type="evidence" value="ECO:0007669"/>
    <property type="project" value="UniProtKB-KW"/>
</dbReference>
<evidence type="ECO:0000256" key="2">
    <source>
        <dbReference type="ARBA" id="ARBA00022723"/>
    </source>
</evidence>